<reference evidence="4" key="1">
    <citation type="submission" date="2022-11" db="UniProtKB">
        <authorList>
            <consortium name="WormBaseParasite"/>
        </authorList>
    </citation>
    <scope>IDENTIFICATION</scope>
</reference>
<dbReference type="GO" id="GO:0005576">
    <property type="term" value="C:extracellular region"/>
    <property type="evidence" value="ECO:0007669"/>
    <property type="project" value="InterPro"/>
</dbReference>
<dbReference type="PANTHER" id="PTHR14131:SF5">
    <property type="entry name" value="ANOSMIN-1"/>
    <property type="match status" value="1"/>
</dbReference>
<dbReference type="GO" id="GO:0030182">
    <property type="term" value="P:neuron differentiation"/>
    <property type="evidence" value="ECO:0007669"/>
    <property type="project" value="TreeGrafter"/>
</dbReference>
<dbReference type="InterPro" id="IPR008197">
    <property type="entry name" value="WAP_dom"/>
</dbReference>
<dbReference type="InterPro" id="IPR013783">
    <property type="entry name" value="Ig-like_fold"/>
</dbReference>
<accession>A0A914VB27</accession>
<dbReference type="InterPro" id="IPR003961">
    <property type="entry name" value="FN3_dom"/>
</dbReference>
<dbReference type="SUPFAM" id="SSF57256">
    <property type="entry name" value="Elafin-like"/>
    <property type="match status" value="1"/>
</dbReference>
<evidence type="ECO:0000313" key="4">
    <source>
        <dbReference type="WBParaSite" id="PSAMB.scaffold1746size28191.g14697.t1"/>
    </source>
</evidence>
<dbReference type="WBParaSite" id="PSAMB.scaffold1746size28191.g14697.t1">
    <property type="protein sequence ID" value="PSAMB.scaffold1746size28191.g14697.t1"/>
    <property type="gene ID" value="PSAMB.scaffold1746size28191.g14697"/>
</dbReference>
<evidence type="ECO:0000259" key="2">
    <source>
        <dbReference type="PROSITE" id="PS51390"/>
    </source>
</evidence>
<dbReference type="SUPFAM" id="SSF49265">
    <property type="entry name" value="Fibronectin type III"/>
    <property type="match status" value="1"/>
</dbReference>
<dbReference type="InterPro" id="IPR036645">
    <property type="entry name" value="Elafin-like_sf"/>
</dbReference>
<name>A0A914VB27_9BILA</name>
<feature type="domain" description="WAP" evidence="2">
    <location>
        <begin position="58"/>
        <end position="105"/>
    </location>
</feature>
<dbReference type="InterPro" id="IPR036116">
    <property type="entry name" value="FN3_sf"/>
</dbReference>
<organism evidence="3 4">
    <name type="scientific">Plectus sambesii</name>
    <dbReference type="NCBI Taxonomy" id="2011161"/>
    <lineage>
        <taxon>Eukaryota</taxon>
        <taxon>Metazoa</taxon>
        <taxon>Ecdysozoa</taxon>
        <taxon>Nematoda</taxon>
        <taxon>Chromadorea</taxon>
        <taxon>Plectida</taxon>
        <taxon>Plectina</taxon>
        <taxon>Plectoidea</taxon>
        <taxon>Plectidae</taxon>
        <taxon>Plectus</taxon>
    </lineage>
</organism>
<dbReference type="AlphaFoldDB" id="A0A914VB27"/>
<dbReference type="SMART" id="SM00217">
    <property type="entry name" value="WAP"/>
    <property type="match status" value="1"/>
</dbReference>
<feature type="region of interest" description="Disordered" evidence="1">
    <location>
        <begin position="274"/>
        <end position="301"/>
    </location>
</feature>
<dbReference type="SMART" id="SM00060">
    <property type="entry name" value="FN3"/>
    <property type="match status" value="2"/>
</dbReference>
<evidence type="ECO:0000256" key="1">
    <source>
        <dbReference type="SAM" id="MobiDB-lite"/>
    </source>
</evidence>
<feature type="compositionally biased region" description="Low complexity" evidence="1">
    <location>
        <begin position="368"/>
        <end position="407"/>
    </location>
</feature>
<dbReference type="InterPro" id="IPR042447">
    <property type="entry name" value="Anosmin-1"/>
</dbReference>
<protein>
    <submittedName>
        <fullName evidence="4">WAP domain-containing protein</fullName>
    </submittedName>
</protein>
<dbReference type="GO" id="GO:0009986">
    <property type="term" value="C:cell surface"/>
    <property type="evidence" value="ECO:0007669"/>
    <property type="project" value="TreeGrafter"/>
</dbReference>
<dbReference type="Pfam" id="PF00095">
    <property type="entry name" value="WAP"/>
    <property type="match status" value="1"/>
</dbReference>
<dbReference type="Gene3D" id="2.60.40.10">
    <property type="entry name" value="Immunoglobulins"/>
    <property type="match status" value="2"/>
</dbReference>
<dbReference type="PRINTS" id="PR00003">
    <property type="entry name" value="4DISULPHCORE"/>
</dbReference>
<dbReference type="PROSITE" id="PS51390">
    <property type="entry name" value="WAP"/>
    <property type="match status" value="1"/>
</dbReference>
<dbReference type="Proteomes" id="UP000887566">
    <property type="component" value="Unplaced"/>
</dbReference>
<dbReference type="Gene3D" id="4.10.75.10">
    <property type="entry name" value="Elafin-like"/>
    <property type="match status" value="1"/>
</dbReference>
<keyword evidence="3" id="KW-1185">Reference proteome</keyword>
<dbReference type="GO" id="GO:0030414">
    <property type="term" value="F:peptidase inhibitor activity"/>
    <property type="evidence" value="ECO:0007669"/>
    <property type="project" value="InterPro"/>
</dbReference>
<evidence type="ECO:0000313" key="3">
    <source>
        <dbReference type="Proteomes" id="UP000887566"/>
    </source>
</evidence>
<dbReference type="PANTHER" id="PTHR14131">
    <property type="entry name" value="ANOSMIN"/>
    <property type="match status" value="1"/>
</dbReference>
<sequence>MIAQLGPIAVDPVPSPAPCAAPCREPFDNVDTCRQQSCQQVDSPETCERSCAFLHRIYTEKPGLCPKPKLLSSDECVASCRRDGDCEETMKCCSNGCGQSCVRPRRQDSRLLPVATGVTISERKRGRSAVVRWVMSRLKPEHTDTWSNLYVVQWKWGVVKDETRMTRWQTITVRNKMYAILKHLLSPGRYYMFRVGAVNIHGSRDFSAPSEPFKLSKEAKAPSRPRNLSLGAMTADGSGLLNQLVLWLPPASDLPIVHYQVTWSLSDESAAEAAFSDMPRPPRHEKLQSSHAAGGSKLSDSNEFDIGGFESEIIPAEKSYVELRNLKPNTLYLIEVHAIVDSEAGELHGEKAVIFLDSNVTKLAGKESSTTSTSSRPTGSSSSSIAATTTTTMTTTTTTTTTTAETTPETQRRAAHLSDLQIQKPFVQNGLLKADMSWRVDRFQLLEDVLDFRFEIRWWPVACFGANSNPELLLSDPFQTDALSNSYELFDLQFACHYLVNVTVVVNGDRIGEAVQAAFDTPACEDARVDGETEPECPVVAPRVPSPVENLNCRVFGRGNLTAICTWEAPVQSDNDVTGYRVISGRKMAQLSDITDADAFPSLDRDT</sequence>
<dbReference type="CDD" id="cd00199">
    <property type="entry name" value="WAP"/>
    <property type="match status" value="1"/>
</dbReference>
<proteinExistence type="predicted"/>
<feature type="region of interest" description="Disordered" evidence="1">
    <location>
        <begin position="367"/>
        <end position="416"/>
    </location>
</feature>
<dbReference type="CDD" id="cd00063">
    <property type="entry name" value="FN3"/>
    <property type="match status" value="1"/>
</dbReference>